<name>A0AAP6XM68_9CORY</name>
<evidence type="ECO:0000259" key="2">
    <source>
        <dbReference type="PROSITE" id="PS51729"/>
    </source>
</evidence>
<dbReference type="PROSITE" id="PS51186">
    <property type="entry name" value="GNAT"/>
    <property type="match status" value="1"/>
</dbReference>
<dbReference type="SUPFAM" id="SSF55729">
    <property type="entry name" value="Acyl-CoA N-acyltransferases (Nat)"/>
    <property type="match status" value="1"/>
</dbReference>
<evidence type="ECO:0000313" key="4">
    <source>
        <dbReference type="Proteomes" id="UP000591626"/>
    </source>
</evidence>
<dbReference type="InterPro" id="IPR045057">
    <property type="entry name" value="Gcn5-rel_NAT"/>
</dbReference>
<dbReference type="EMBL" id="JAAUVV010000031">
    <property type="protein sequence ID" value="NJJ04896.1"/>
    <property type="molecule type" value="Genomic_DNA"/>
</dbReference>
<proteinExistence type="predicted"/>
<dbReference type="InterPro" id="IPR016181">
    <property type="entry name" value="Acyl_CoA_acyltransferase"/>
</dbReference>
<dbReference type="AlphaFoldDB" id="A0AAP6XM68"/>
<dbReference type="GO" id="GO:0016747">
    <property type="term" value="F:acyltransferase activity, transferring groups other than amino-acyl groups"/>
    <property type="evidence" value="ECO:0007669"/>
    <property type="project" value="InterPro"/>
</dbReference>
<feature type="domain" description="N-acetyltransferase" evidence="2">
    <location>
        <begin position="10"/>
        <end position="96"/>
    </location>
</feature>
<dbReference type="CDD" id="cd04301">
    <property type="entry name" value="NAT_SF"/>
    <property type="match status" value="1"/>
</dbReference>
<organism evidence="3 4">
    <name type="scientific">Corynebacterium coyleae</name>
    <dbReference type="NCBI Taxonomy" id="53374"/>
    <lineage>
        <taxon>Bacteria</taxon>
        <taxon>Bacillati</taxon>
        <taxon>Actinomycetota</taxon>
        <taxon>Actinomycetes</taxon>
        <taxon>Mycobacteriales</taxon>
        <taxon>Corynebacteriaceae</taxon>
        <taxon>Corynebacterium</taxon>
    </lineage>
</organism>
<reference evidence="3 4" key="1">
    <citation type="submission" date="2020-03" db="EMBL/GenBank/DDBJ databases">
        <title>Draft genome sequences of bacterial isolates from the female urobiome.</title>
        <authorList>
            <person name="Miller-Ensminger T."/>
            <person name="Wolfe A.J."/>
            <person name="Putonti C."/>
        </authorList>
    </citation>
    <scope>NUCLEOTIDE SEQUENCE [LARGE SCALE GENOMIC DNA]</scope>
    <source>
        <strain evidence="3 4">UMB8490</strain>
    </source>
</reference>
<dbReference type="InterPro" id="IPR000182">
    <property type="entry name" value="GNAT_dom"/>
</dbReference>
<comment type="caution">
    <text evidence="3">The sequence shown here is derived from an EMBL/GenBank/DDBJ whole genome shotgun (WGS) entry which is preliminary data.</text>
</comment>
<evidence type="ECO:0000313" key="3">
    <source>
        <dbReference type="EMBL" id="NJJ04896.1"/>
    </source>
</evidence>
<protein>
    <submittedName>
        <fullName evidence="3">N-acetyltransferase</fullName>
    </submittedName>
</protein>
<dbReference type="PANTHER" id="PTHR31435:SF10">
    <property type="entry name" value="BSR4717 PROTEIN"/>
    <property type="match status" value="1"/>
</dbReference>
<dbReference type="RefSeq" id="WP_167617438.1">
    <property type="nucleotide sequence ID" value="NZ_JAAUVV010000031.1"/>
</dbReference>
<feature type="domain" description="N-acetyltransferase" evidence="1">
    <location>
        <begin position="1"/>
        <end position="99"/>
    </location>
</feature>
<evidence type="ECO:0000259" key="1">
    <source>
        <dbReference type="PROSITE" id="PS51186"/>
    </source>
</evidence>
<dbReference type="InterPro" id="IPR031165">
    <property type="entry name" value="GNAT_YJDJ"/>
</dbReference>
<dbReference type="PROSITE" id="PS51729">
    <property type="entry name" value="GNAT_YJDJ"/>
    <property type="match status" value="1"/>
</dbReference>
<dbReference type="PANTHER" id="PTHR31435">
    <property type="entry name" value="PROTEIN NATD1"/>
    <property type="match status" value="1"/>
</dbReference>
<dbReference type="Proteomes" id="UP000591626">
    <property type="component" value="Unassembled WGS sequence"/>
</dbReference>
<gene>
    <name evidence="3" type="ORF">HC138_11150</name>
</gene>
<sequence length="99" mass="10839">MSATPESTVRKNEAEGQYEILIGDEVAGYATYTDQDGVRDLPHTVVDPKFRGQGLSKPLMKYALDDARADGMLVTPTCPAVERYIESNPEYADLVAAED</sequence>
<accession>A0AAP6XM68</accession>
<dbReference type="Pfam" id="PF14542">
    <property type="entry name" value="Acetyltransf_CG"/>
    <property type="match status" value="1"/>
</dbReference>
<dbReference type="Gene3D" id="3.40.630.30">
    <property type="match status" value="1"/>
</dbReference>